<feature type="compositionally biased region" description="Acidic residues" evidence="6">
    <location>
        <begin position="9"/>
        <end position="22"/>
    </location>
</feature>
<dbReference type="PANTHER" id="PTHR11953">
    <property type="entry name" value="EXOSOME COMPLEX COMPONENT"/>
    <property type="match status" value="1"/>
</dbReference>
<gene>
    <name evidence="8" type="ORF">ODALV1_LOCUS7742</name>
</gene>
<dbReference type="EMBL" id="CAXLJM020000024">
    <property type="protein sequence ID" value="CAL8090746.1"/>
    <property type="molecule type" value="Genomic_DNA"/>
</dbReference>
<feature type="compositionally biased region" description="Basic and acidic residues" evidence="6">
    <location>
        <begin position="312"/>
        <end position="324"/>
    </location>
</feature>
<evidence type="ECO:0000256" key="4">
    <source>
        <dbReference type="ARBA" id="ARBA00022835"/>
    </source>
</evidence>
<dbReference type="InterPro" id="IPR020568">
    <property type="entry name" value="Ribosomal_Su5_D2-typ_SF"/>
</dbReference>
<feature type="region of interest" description="Disordered" evidence="6">
    <location>
        <begin position="312"/>
        <end position="352"/>
    </location>
</feature>
<keyword evidence="3" id="KW-0698">rRNA processing</keyword>
<keyword evidence="9" id="KW-1185">Reference proteome</keyword>
<dbReference type="SUPFAM" id="SSF54211">
    <property type="entry name" value="Ribosomal protein S5 domain 2-like"/>
    <property type="match status" value="1"/>
</dbReference>
<organism evidence="8 9">
    <name type="scientific">Orchesella dallaii</name>
    <dbReference type="NCBI Taxonomy" id="48710"/>
    <lineage>
        <taxon>Eukaryota</taxon>
        <taxon>Metazoa</taxon>
        <taxon>Ecdysozoa</taxon>
        <taxon>Arthropoda</taxon>
        <taxon>Hexapoda</taxon>
        <taxon>Collembola</taxon>
        <taxon>Entomobryomorpha</taxon>
        <taxon>Entomobryoidea</taxon>
        <taxon>Orchesellidae</taxon>
        <taxon>Orchesellinae</taxon>
        <taxon>Orchesella</taxon>
    </lineage>
</organism>
<proteinExistence type="inferred from homology"/>
<dbReference type="InterPro" id="IPR027408">
    <property type="entry name" value="PNPase/RNase_PH_dom_sf"/>
</dbReference>
<comment type="caution">
    <text evidence="8">The sequence shown here is derived from an EMBL/GenBank/DDBJ whole genome shotgun (WGS) entry which is preliminary data.</text>
</comment>
<reference evidence="8 9" key="1">
    <citation type="submission" date="2024-08" db="EMBL/GenBank/DDBJ databases">
        <authorList>
            <person name="Cucini C."/>
            <person name="Frati F."/>
        </authorList>
    </citation>
    <scope>NUCLEOTIDE SEQUENCE [LARGE SCALE GENOMIC DNA]</scope>
</reference>
<evidence type="ECO:0000256" key="3">
    <source>
        <dbReference type="ARBA" id="ARBA00022552"/>
    </source>
</evidence>
<keyword evidence="4" id="KW-0271">Exosome</keyword>
<dbReference type="Pfam" id="PF01138">
    <property type="entry name" value="RNase_PH"/>
    <property type="match status" value="1"/>
</dbReference>
<comment type="similarity">
    <text evidence="2">Belongs to the RNase PH family.</text>
</comment>
<dbReference type="PANTHER" id="PTHR11953:SF1">
    <property type="entry name" value="EXOSOME COMPLEX COMPONENT RRP46"/>
    <property type="match status" value="1"/>
</dbReference>
<evidence type="ECO:0000313" key="9">
    <source>
        <dbReference type="Proteomes" id="UP001642540"/>
    </source>
</evidence>
<evidence type="ECO:0000256" key="1">
    <source>
        <dbReference type="ARBA" id="ARBA00004123"/>
    </source>
</evidence>
<name>A0ABP1QAE8_9HEXA</name>
<dbReference type="InterPro" id="IPR050080">
    <property type="entry name" value="RNase_PH"/>
</dbReference>
<feature type="region of interest" description="Disordered" evidence="6">
    <location>
        <begin position="1"/>
        <end position="24"/>
    </location>
</feature>
<comment type="subcellular location">
    <subcellularLocation>
        <location evidence="1">Nucleus</location>
    </subcellularLocation>
</comment>
<sequence>MDQSTEQQQEGEEETQQDEDETPYCPFFSNSELFRFMTKEAYLKHEEVGEVDEKLFKYVRPMHANLGLLDNPHGSVRLSQGLTCVIGAVYGPSDVRMSKELPHRAAVDVLFRPKVTGTGNMSAMLAAGMMDPVMEERAIEQTIVSILESVIYLEDHVQAGFNVILHEIENDGCLVSACVNATVIALLSAGCSLRDVVCAVTIGVNGDAVIIDPCAKQIQDIQNSVESDGRSSSGLLTFIVSNKHSSKGFVPQVRHVSMKGRVLPSAFKTCYKLVTCDNNIVGEVFRFFDKLISDDLYNLKTGGVKEIVKKEEDVDMEREVEREPGQVSSSDDEIEEEDDEGGEEEAEEEDDD</sequence>
<dbReference type="InterPro" id="IPR001247">
    <property type="entry name" value="ExoRNase_PH_dom1"/>
</dbReference>
<evidence type="ECO:0000256" key="2">
    <source>
        <dbReference type="ARBA" id="ARBA00006678"/>
    </source>
</evidence>
<dbReference type="Gene3D" id="3.30.230.70">
    <property type="entry name" value="GHMP Kinase, N-terminal domain"/>
    <property type="match status" value="1"/>
</dbReference>
<evidence type="ECO:0000256" key="6">
    <source>
        <dbReference type="SAM" id="MobiDB-lite"/>
    </source>
</evidence>
<feature type="compositionally biased region" description="Acidic residues" evidence="6">
    <location>
        <begin position="330"/>
        <end position="352"/>
    </location>
</feature>
<dbReference type="Proteomes" id="UP001642540">
    <property type="component" value="Unassembled WGS sequence"/>
</dbReference>
<feature type="domain" description="Exoribonuclease phosphorolytic" evidence="7">
    <location>
        <begin position="59"/>
        <end position="190"/>
    </location>
</feature>
<evidence type="ECO:0000313" key="8">
    <source>
        <dbReference type="EMBL" id="CAL8090746.1"/>
    </source>
</evidence>
<accession>A0ABP1QAE8</accession>
<protein>
    <recommendedName>
        <fullName evidence="7">Exoribonuclease phosphorolytic domain-containing protein</fullName>
    </recommendedName>
</protein>
<evidence type="ECO:0000256" key="5">
    <source>
        <dbReference type="ARBA" id="ARBA00023242"/>
    </source>
</evidence>
<keyword evidence="5" id="KW-0539">Nucleus</keyword>
<evidence type="ECO:0000259" key="7">
    <source>
        <dbReference type="Pfam" id="PF01138"/>
    </source>
</evidence>